<protein>
    <submittedName>
        <fullName evidence="2">Uncharacterized protein</fullName>
    </submittedName>
</protein>
<feature type="transmembrane region" description="Helical" evidence="1">
    <location>
        <begin position="272"/>
        <end position="294"/>
    </location>
</feature>
<evidence type="ECO:0000313" key="2">
    <source>
        <dbReference type="EMBL" id="TQP14490.1"/>
    </source>
</evidence>
<sequence>MFWKKKSHDIDLKELVPKAGDTRKFLTGEAVFFSPKPLPSAKIAQETIVQSPDILEINDTYLDIGQRNQGKAWQVQMVNTIIGFGVIVILLISILLAYRDLDAYGSFLTAFIQISIEDWMPITIGFALGIVAGWSSIIQTSFEFARQRPIRLNRQRREVCYYSDKEKKPIIAPWEEVVCWVALNRGTTGNSMVTHFTFGLAIPTPDGKDYWTLRRPIASVTDGQRMWETMRMYMDEPLTRRPVPSPFIKEDRAYFDKSRREMCDRFQKGPKCWFILNSNAPWVSYASMFFYYLFHILSGWKLPYWVSEWTDNLAKVDLPKEVEEWSKPIPESEWAKPSEELLRQRAAIEKHYEAGGGIMDFNPATQ</sequence>
<keyword evidence="1" id="KW-0812">Transmembrane</keyword>
<evidence type="ECO:0000256" key="1">
    <source>
        <dbReference type="SAM" id="Phobius"/>
    </source>
</evidence>
<dbReference type="Proteomes" id="UP000319979">
    <property type="component" value="Unassembled WGS sequence"/>
</dbReference>
<gene>
    <name evidence="2" type="ORF">FLM02_09550</name>
</gene>
<dbReference type="RefSeq" id="WP_142564457.1">
    <property type="nucleotide sequence ID" value="NZ_JAJPEJ010000006.1"/>
</dbReference>
<dbReference type="AlphaFoldDB" id="A0A544C798"/>
<feature type="transmembrane region" description="Helical" evidence="1">
    <location>
        <begin position="77"/>
        <end position="99"/>
    </location>
</feature>
<dbReference type="EMBL" id="VIOS01000026">
    <property type="protein sequence ID" value="TQP14490.1"/>
    <property type="molecule type" value="Genomic_DNA"/>
</dbReference>
<proteinExistence type="predicted"/>
<organism evidence="2 3">
    <name type="scientific">Vibrio cholerae</name>
    <dbReference type="NCBI Taxonomy" id="666"/>
    <lineage>
        <taxon>Bacteria</taxon>
        <taxon>Pseudomonadati</taxon>
        <taxon>Pseudomonadota</taxon>
        <taxon>Gammaproteobacteria</taxon>
        <taxon>Vibrionales</taxon>
        <taxon>Vibrionaceae</taxon>
        <taxon>Vibrio</taxon>
    </lineage>
</organism>
<evidence type="ECO:0000313" key="3">
    <source>
        <dbReference type="Proteomes" id="UP000319979"/>
    </source>
</evidence>
<accession>A0A544C798</accession>
<feature type="transmembrane region" description="Helical" evidence="1">
    <location>
        <begin position="119"/>
        <end position="138"/>
    </location>
</feature>
<keyword evidence="1" id="KW-1133">Transmembrane helix</keyword>
<name>A0A544C798_VIBCL</name>
<comment type="caution">
    <text evidence="2">The sequence shown here is derived from an EMBL/GenBank/DDBJ whole genome shotgun (WGS) entry which is preliminary data.</text>
</comment>
<keyword evidence="1" id="KW-0472">Membrane</keyword>
<reference evidence="2 3" key="1">
    <citation type="submission" date="2019-07" db="EMBL/GenBank/DDBJ databases">
        <title>Phenotypic and genotypic antimicrobial resistance traits of Vibrio cholerae non-O1/non-O139 isolated from a large Austrian lake frequently associated with cases of infection.</title>
        <authorList>
            <person name="Lepuschitz S."/>
            <person name="Baron S."/>
            <person name="Larvor E."/>
            <person name="Granier S."/>
            <person name="Pretzer C."/>
            <person name="Mach R.L."/>
            <person name="Farnleitner A.H."/>
            <person name="Ruppitsch W."/>
            <person name="Pleininger S."/>
            <person name="Indra A."/>
            <person name="Kirschner A.K.T."/>
        </authorList>
    </citation>
    <scope>NUCLEOTIDE SEQUENCE [LARGE SCALE GENOMIC DNA]</scope>
    <source>
        <strain evidence="2 3">A12JL36W90</strain>
    </source>
</reference>